<dbReference type="InterPro" id="IPR025498">
    <property type="entry name" value="DUF4389"/>
</dbReference>
<reference evidence="2 3" key="1">
    <citation type="submission" date="2019-12" db="EMBL/GenBank/DDBJ databases">
        <title>Nocardia sp. nov. ET3-3 isolated from soil.</title>
        <authorList>
            <person name="Kanchanasin P."/>
            <person name="Tanasupawat S."/>
            <person name="Yuki M."/>
            <person name="Kudo T."/>
        </authorList>
    </citation>
    <scope>NUCLEOTIDE SEQUENCE [LARGE SCALE GENOMIC DNA]</scope>
    <source>
        <strain evidence="2 3">ET3-3</strain>
    </source>
</reference>
<keyword evidence="1" id="KW-0472">Membrane</keyword>
<organism evidence="2 3">
    <name type="scientific">Nocardia terrae</name>
    <dbReference type="NCBI Taxonomy" id="2675851"/>
    <lineage>
        <taxon>Bacteria</taxon>
        <taxon>Bacillati</taxon>
        <taxon>Actinomycetota</taxon>
        <taxon>Actinomycetes</taxon>
        <taxon>Mycobacteriales</taxon>
        <taxon>Nocardiaceae</taxon>
        <taxon>Nocardia</taxon>
    </lineage>
</organism>
<gene>
    <name evidence="2" type="ORF">GPX89_30990</name>
</gene>
<sequence>MVEYPPPAQQPMYPPMPEPIVGVDVFPPQQHRRWTVLLRVILAIPHFVVLALVGIALAVVAFLGWFGALFTGALPAWAGDFLRGALAYTFRVTAYLYLLVDVYPPFSFEVNANYPVQVLYPAPTRLNRWAVFFRFILAFPILVLTSWLSSGWMVISPIIWLIMLITGRMPAAVFQATAAVFRCQVRVDAYWLMLTPTYLSQVFGDGPLPEPSAVAPPLPYTPASPTRPLLTSKAGRVLLWVILVVGILWSFFNPSPNYSHHNEPTRTNHVEWGTP</sequence>
<evidence type="ECO:0000313" key="2">
    <source>
        <dbReference type="EMBL" id="MVU81652.1"/>
    </source>
</evidence>
<feature type="transmembrane region" description="Helical" evidence="1">
    <location>
        <begin position="36"/>
        <end position="69"/>
    </location>
</feature>
<name>A0A7K1V595_9NOCA</name>
<protein>
    <submittedName>
        <fullName evidence="2">DUF4389 domain-containing protein</fullName>
    </submittedName>
</protein>
<dbReference type="RefSeq" id="WP_157391291.1">
    <property type="nucleotide sequence ID" value="NZ_WRPP01000007.1"/>
</dbReference>
<comment type="caution">
    <text evidence="2">The sequence shown here is derived from an EMBL/GenBank/DDBJ whole genome shotgun (WGS) entry which is preliminary data.</text>
</comment>
<dbReference type="Pfam" id="PF14333">
    <property type="entry name" value="DUF4389"/>
    <property type="match status" value="2"/>
</dbReference>
<feature type="transmembrane region" description="Helical" evidence="1">
    <location>
        <begin position="234"/>
        <end position="252"/>
    </location>
</feature>
<dbReference type="AlphaFoldDB" id="A0A7K1V595"/>
<dbReference type="Proteomes" id="UP000466794">
    <property type="component" value="Unassembled WGS sequence"/>
</dbReference>
<evidence type="ECO:0000256" key="1">
    <source>
        <dbReference type="SAM" id="Phobius"/>
    </source>
</evidence>
<feature type="transmembrane region" description="Helical" evidence="1">
    <location>
        <begin position="158"/>
        <end position="181"/>
    </location>
</feature>
<keyword evidence="1" id="KW-0812">Transmembrane</keyword>
<evidence type="ECO:0000313" key="3">
    <source>
        <dbReference type="Proteomes" id="UP000466794"/>
    </source>
</evidence>
<dbReference type="EMBL" id="WRPP01000007">
    <property type="protein sequence ID" value="MVU81652.1"/>
    <property type="molecule type" value="Genomic_DNA"/>
</dbReference>
<feature type="transmembrane region" description="Helical" evidence="1">
    <location>
        <begin position="131"/>
        <end position="152"/>
    </location>
</feature>
<proteinExistence type="predicted"/>
<accession>A0A7K1V595</accession>
<keyword evidence="3" id="KW-1185">Reference proteome</keyword>
<keyword evidence="1" id="KW-1133">Transmembrane helix</keyword>
<feature type="transmembrane region" description="Helical" evidence="1">
    <location>
        <begin position="81"/>
        <end position="100"/>
    </location>
</feature>